<accession>A0A1V3GB15</accession>
<dbReference type="PROSITE" id="PS50249">
    <property type="entry name" value="MPN"/>
    <property type="match status" value="1"/>
</dbReference>
<organism evidence="8 9">
    <name type="scientific">Fictibacillus arsenicus</name>
    <dbReference type="NCBI Taxonomy" id="255247"/>
    <lineage>
        <taxon>Bacteria</taxon>
        <taxon>Bacillati</taxon>
        <taxon>Bacillota</taxon>
        <taxon>Bacilli</taxon>
        <taxon>Bacillales</taxon>
        <taxon>Fictibacillaceae</taxon>
        <taxon>Fictibacillus</taxon>
    </lineage>
</organism>
<evidence type="ECO:0000313" key="8">
    <source>
        <dbReference type="EMBL" id="OOE14030.1"/>
    </source>
</evidence>
<gene>
    <name evidence="8" type="ORF">UN64_02115</name>
</gene>
<evidence type="ECO:0000256" key="5">
    <source>
        <dbReference type="ARBA" id="ARBA00022833"/>
    </source>
</evidence>
<protein>
    <submittedName>
        <fullName evidence="8">DNA repair protein RadC</fullName>
    </submittedName>
</protein>
<keyword evidence="5" id="KW-0862">Zinc</keyword>
<evidence type="ECO:0000256" key="1">
    <source>
        <dbReference type="ARBA" id="ARBA00010243"/>
    </source>
</evidence>
<name>A0A1V3GB15_9BACL</name>
<dbReference type="OrthoDB" id="9804482at2"/>
<keyword evidence="2" id="KW-0645">Protease</keyword>
<sequence length="147" mass="16539">METIYEVVRIKQVIKEVEANEKFVIRSPQDAADVAAQFIGDDDREVFFVMCLNTKNQVVAVHRCHVGGLNASIFMPREVFKSAILNNSASIIVSHQHPSQDVTPSREDIEVTSRLVECGKILGIEVLDHLIINTKANYYSLKENARL</sequence>
<dbReference type="Gene3D" id="3.40.140.10">
    <property type="entry name" value="Cytidine Deaminase, domain 2"/>
    <property type="match status" value="1"/>
</dbReference>
<dbReference type="CDD" id="cd08071">
    <property type="entry name" value="MPN_DUF2466"/>
    <property type="match status" value="1"/>
</dbReference>
<dbReference type="InterPro" id="IPR001405">
    <property type="entry name" value="UPF0758"/>
</dbReference>
<dbReference type="GO" id="GO:0008237">
    <property type="term" value="F:metallopeptidase activity"/>
    <property type="evidence" value="ECO:0007669"/>
    <property type="project" value="UniProtKB-KW"/>
</dbReference>
<keyword evidence="3" id="KW-0479">Metal-binding</keyword>
<dbReference type="Pfam" id="PF04002">
    <property type="entry name" value="RadC"/>
    <property type="match status" value="1"/>
</dbReference>
<dbReference type="PANTHER" id="PTHR30471:SF3">
    <property type="entry name" value="UPF0758 PROTEIN YEES-RELATED"/>
    <property type="match status" value="1"/>
</dbReference>
<comment type="similarity">
    <text evidence="1">Belongs to the UPF0758 family.</text>
</comment>
<feature type="domain" description="MPN" evidence="7">
    <location>
        <begin position="24"/>
        <end position="147"/>
    </location>
</feature>
<dbReference type="PANTHER" id="PTHR30471">
    <property type="entry name" value="DNA REPAIR PROTEIN RADC"/>
    <property type="match status" value="1"/>
</dbReference>
<dbReference type="InterPro" id="IPR025657">
    <property type="entry name" value="RadC_JAB"/>
</dbReference>
<keyword evidence="6" id="KW-0482">Metalloprotease</keyword>
<dbReference type="EMBL" id="MQMF01000001">
    <property type="protein sequence ID" value="OOE14030.1"/>
    <property type="molecule type" value="Genomic_DNA"/>
</dbReference>
<comment type="caution">
    <text evidence="8">The sequence shown here is derived from an EMBL/GenBank/DDBJ whole genome shotgun (WGS) entry which is preliminary data.</text>
</comment>
<dbReference type="GO" id="GO:0006508">
    <property type="term" value="P:proteolysis"/>
    <property type="evidence" value="ECO:0007669"/>
    <property type="project" value="UniProtKB-KW"/>
</dbReference>
<reference evidence="8 9" key="1">
    <citation type="submission" date="2016-11" db="EMBL/GenBank/DDBJ databases">
        <authorList>
            <person name="Jaros S."/>
            <person name="Januszkiewicz K."/>
            <person name="Wedrychowicz H."/>
        </authorList>
    </citation>
    <scope>NUCLEOTIDE SEQUENCE [LARGE SCALE GENOMIC DNA]</scope>
    <source>
        <strain evidence="8 9">Con a/3</strain>
    </source>
</reference>
<evidence type="ECO:0000256" key="2">
    <source>
        <dbReference type="ARBA" id="ARBA00022670"/>
    </source>
</evidence>
<keyword evidence="4" id="KW-0378">Hydrolase</keyword>
<dbReference type="Proteomes" id="UP000188597">
    <property type="component" value="Unassembled WGS sequence"/>
</dbReference>
<dbReference type="InterPro" id="IPR037518">
    <property type="entry name" value="MPN"/>
</dbReference>
<proteinExistence type="inferred from homology"/>
<evidence type="ECO:0000259" key="7">
    <source>
        <dbReference type="PROSITE" id="PS50249"/>
    </source>
</evidence>
<evidence type="ECO:0000313" key="9">
    <source>
        <dbReference type="Proteomes" id="UP000188597"/>
    </source>
</evidence>
<dbReference type="AlphaFoldDB" id="A0A1V3GB15"/>
<evidence type="ECO:0000256" key="3">
    <source>
        <dbReference type="ARBA" id="ARBA00022723"/>
    </source>
</evidence>
<evidence type="ECO:0000256" key="6">
    <source>
        <dbReference type="ARBA" id="ARBA00023049"/>
    </source>
</evidence>
<dbReference type="GO" id="GO:0046872">
    <property type="term" value="F:metal ion binding"/>
    <property type="evidence" value="ECO:0007669"/>
    <property type="project" value="UniProtKB-KW"/>
</dbReference>
<evidence type="ECO:0000256" key="4">
    <source>
        <dbReference type="ARBA" id="ARBA00022801"/>
    </source>
</evidence>
<dbReference type="RefSeq" id="WP_077359445.1">
    <property type="nucleotide sequence ID" value="NZ_MQMF01000001.1"/>
</dbReference>